<accession>A0A4R7K7A1</accession>
<gene>
    <name evidence="2" type="ORF">CLV90_1247</name>
</gene>
<protein>
    <submittedName>
        <fullName evidence="2">Uncharacterized protein</fullName>
    </submittedName>
</protein>
<dbReference type="EMBL" id="SOAY01000010">
    <property type="protein sequence ID" value="TDT47175.1"/>
    <property type="molecule type" value="Genomic_DNA"/>
</dbReference>
<keyword evidence="1" id="KW-0472">Membrane</keyword>
<dbReference type="RefSeq" id="WP_133686579.1">
    <property type="nucleotide sequence ID" value="NZ_SOAY01000010.1"/>
</dbReference>
<keyword evidence="1" id="KW-0812">Transmembrane</keyword>
<feature type="transmembrane region" description="Helical" evidence="1">
    <location>
        <begin position="39"/>
        <end position="56"/>
    </location>
</feature>
<evidence type="ECO:0000313" key="2">
    <source>
        <dbReference type="EMBL" id="TDT47175.1"/>
    </source>
</evidence>
<evidence type="ECO:0000256" key="1">
    <source>
        <dbReference type="SAM" id="Phobius"/>
    </source>
</evidence>
<dbReference type="AlphaFoldDB" id="A0A4R7K7A1"/>
<evidence type="ECO:0000313" key="3">
    <source>
        <dbReference type="Proteomes" id="UP000294749"/>
    </source>
</evidence>
<dbReference type="Proteomes" id="UP000294749">
    <property type="component" value="Unassembled WGS sequence"/>
</dbReference>
<name>A0A4R7K7A1_9FLAO</name>
<feature type="transmembrane region" description="Helical" evidence="1">
    <location>
        <begin position="9"/>
        <end position="27"/>
    </location>
</feature>
<reference evidence="2 3" key="1">
    <citation type="submission" date="2019-03" db="EMBL/GenBank/DDBJ databases">
        <title>Genomic Encyclopedia of Archaeal and Bacterial Type Strains, Phase II (KMG-II): from individual species to whole genera.</title>
        <authorList>
            <person name="Goeker M."/>
        </authorList>
    </citation>
    <scope>NUCLEOTIDE SEQUENCE [LARGE SCALE GENOMIC DNA]</scope>
    <source>
        <strain evidence="2 3">DSM 25233</strain>
    </source>
</reference>
<keyword evidence="1" id="KW-1133">Transmembrane helix</keyword>
<proteinExistence type="predicted"/>
<comment type="caution">
    <text evidence="2">The sequence shown here is derived from an EMBL/GenBank/DDBJ whole genome shotgun (WGS) entry which is preliminary data.</text>
</comment>
<keyword evidence="3" id="KW-1185">Reference proteome</keyword>
<sequence length="80" mass="9087">MNIGKIFKIIGYIFFGIGVLARIGSRLSNGEMSEILSDYQFLKFIGFLFWVIGFAINEMAKKRTNYNVGNSELDNPSIKE</sequence>
<organism evidence="2 3">
    <name type="scientific">Maribacter spongiicola</name>
    <dbReference type="NCBI Taxonomy" id="1206753"/>
    <lineage>
        <taxon>Bacteria</taxon>
        <taxon>Pseudomonadati</taxon>
        <taxon>Bacteroidota</taxon>
        <taxon>Flavobacteriia</taxon>
        <taxon>Flavobacteriales</taxon>
        <taxon>Flavobacteriaceae</taxon>
        <taxon>Maribacter</taxon>
    </lineage>
</organism>